<comment type="similarity">
    <text evidence="1">Belongs to the MreC family.</text>
</comment>
<evidence type="ECO:0000313" key="7">
    <source>
        <dbReference type="EMBL" id="EFM02348.1"/>
    </source>
</evidence>
<keyword evidence="5" id="KW-1133">Transmembrane helix</keyword>
<keyword evidence="3" id="KW-0133">Cell shape</keyword>
<dbReference type="GO" id="GO:0008360">
    <property type="term" value="P:regulation of cell shape"/>
    <property type="evidence" value="ECO:0007669"/>
    <property type="project" value="UniProtKB-KW"/>
</dbReference>
<dbReference type="EMBL" id="AEEI01000025">
    <property type="protein sequence ID" value="EFM02348.1"/>
    <property type="molecule type" value="Genomic_DNA"/>
</dbReference>
<dbReference type="Proteomes" id="UP000004394">
    <property type="component" value="Unassembled WGS sequence"/>
</dbReference>
<dbReference type="AlphaFoldDB" id="E0NRC0"/>
<gene>
    <name evidence="7" type="primary">mreC</name>
    <name evidence="7" type="ORF">HMPREF0658_0721</name>
</gene>
<dbReference type="HOGENOM" id="CLU_042663_5_1_10"/>
<dbReference type="Gene3D" id="2.40.10.340">
    <property type="entry name" value="Rod shape-determining protein MreC, domain 1"/>
    <property type="match status" value="1"/>
</dbReference>
<keyword evidence="5" id="KW-0472">Membrane</keyword>
<sequence>MHNLVEFLAKFNHWLVFIILEALGFTLLFHYNSYQGSVWFSSANTVTGIFFEWSAKVEQFFGMVKMNETLTRRNIYLEHKAARLEETLRDRTDATEQLYTAQKQLPERFRFIPAKVISNSIHLKDNLMTLNKGETDGVRKDMGVVCGTGIVGIIYQVSTHYSIVLPILNSQSNISCSIEKRGYFGQLRWDGGSSRIAYVEEIPRHARFRLYDRVVTSGYSSIFPPGIMIGKILHVYNSKDGISYSLMVELSTDFSNLRDVCIIDDSMMKERIELMRNAQDLMKPKDNL</sequence>
<accession>E0NRC0</accession>
<dbReference type="Pfam" id="PF04085">
    <property type="entry name" value="MreC"/>
    <property type="match status" value="1"/>
</dbReference>
<keyword evidence="8" id="KW-1185">Reference proteome</keyword>
<dbReference type="Gene3D" id="2.40.10.350">
    <property type="entry name" value="Rod shape-determining protein MreC, domain 2"/>
    <property type="match status" value="1"/>
</dbReference>
<dbReference type="STRING" id="862515.HMPREF0658_0721"/>
<dbReference type="InterPro" id="IPR042177">
    <property type="entry name" value="Cell/Rod_1"/>
</dbReference>
<reference evidence="7" key="1">
    <citation type="submission" date="2010-07" db="EMBL/GenBank/DDBJ databases">
        <authorList>
            <person name="Muzny D."/>
            <person name="Qin X."/>
            <person name="Deng J."/>
            <person name="Jiang H."/>
            <person name="Liu Y."/>
            <person name="Qu J."/>
            <person name="Song X.-Z."/>
            <person name="Zhang L."/>
            <person name="Thornton R."/>
            <person name="Coyle M."/>
            <person name="Francisco L."/>
            <person name="Jackson L."/>
            <person name="Javaid M."/>
            <person name="Korchina V."/>
            <person name="Kovar C."/>
            <person name="Mata R."/>
            <person name="Mathew T."/>
            <person name="Ngo R."/>
            <person name="Nguyen L."/>
            <person name="Nguyen N."/>
            <person name="Okwuonu G."/>
            <person name="Ongeri F."/>
            <person name="Pham C."/>
            <person name="Simmons D."/>
            <person name="Wilczek-Boney K."/>
            <person name="Hale W."/>
            <person name="Jakkamsetti A."/>
            <person name="Pham P."/>
            <person name="Ruth R."/>
            <person name="San Lucas F."/>
            <person name="Warren J."/>
            <person name="Zhang J."/>
            <person name="Zhao Z."/>
            <person name="Zhou C."/>
            <person name="Zhu D."/>
            <person name="Lee S."/>
            <person name="Bess C."/>
            <person name="Blankenburg K."/>
            <person name="Forbes L."/>
            <person name="Fu Q."/>
            <person name="Gubbala S."/>
            <person name="Hirani K."/>
            <person name="Jayaseelan J.C."/>
            <person name="Lara F."/>
            <person name="Munidasa M."/>
            <person name="Palculict T."/>
            <person name="Patil S."/>
            <person name="Pu L.-L."/>
            <person name="Saada N."/>
            <person name="Tang L."/>
            <person name="Weissenberger G."/>
            <person name="Zhu Y."/>
            <person name="Hemphill L."/>
            <person name="Shang Y."/>
            <person name="Youmans B."/>
            <person name="Ayvaz T."/>
            <person name="Ross M."/>
            <person name="Santibanez J."/>
            <person name="Aqrawi P."/>
            <person name="Gross S."/>
            <person name="Joshi V."/>
            <person name="Fowler G."/>
            <person name="Nazareth L."/>
            <person name="Reid J."/>
            <person name="Worley K."/>
            <person name="Petrosino J."/>
            <person name="Highlander S."/>
            <person name="Gibbs R."/>
        </authorList>
    </citation>
    <scope>NUCLEOTIDE SEQUENCE [LARGE SCALE GENOMIC DNA]</scope>
    <source>
        <strain evidence="7">DSM 16973</strain>
    </source>
</reference>
<protein>
    <recommendedName>
        <fullName evidence="2">Cell shape-determining protein MreC</fullName>
    </recommendedName>
    <alternativeName>
        <fullName evidence="4">Cell shape protein MreC</fullName>
    </alternativeName>
</protein>
<dbReference type="NCBIfam" id="NF010532">
    <property type="entry name" value="PRK13922.9-3"/>
    <property type="match status" value="1"/>
</dbReference>
<dbReference type="PANTHER" id="PTHR34138">
    <property type="entry name" value="CELL SHAPE-DETERMINING PROTEIN MREC"/>
    <property type="match status" value="1"/>
</dbReference>
<dbReference type="InterPro" id="IPR007221">
    <property type="entry name" value="MreC"/>
</dbReference>
<dbReference type="GO" id="GO:0005886">
    <property type="term" value="C:plasma membrane"/>
    <property type="evidence" value="ECO:0007669"/>
    <property type="project" value="TreeGrafter"/>
</dbReference>
<evidence type="ECO:0000256" key="3">
    <source>
        <dbReference type="ARBA" id="ARBA00022960"/>
    </source>
</evidence>
<evidence type="ECO:0000256" key="1">
    <source>
        <dbReference type="ARBA" id="ARBA00009369"/>
    </source>
</evidence>
<keyword evidence="5" id="KW-0812">Transmembrane</keyword>
<evidence type="ECO:0000259" key="6">
    <source>
        <dbReference type="Pfam" id="PF04085"/>
    </source>
</evidence>
<evidence type="ECO:0000256" key="5">
    <source>
        <dbReference type="SAM" id="Phobius"/>
    </source>
</evidence>
<evidence type="ECO:0000256" key="4">
    <source>
        <dbReference type="ARBA" id="ARBA00032089"/>
    </source>
</evidence>
<comment type="caution">
    <text evidence="7">The sequence shown here is derived from an EMBL/GenBank/DDBJ whole genome shotgun (WGS) entry which is preliminary data.</text>
</comment>
<dbReference type="InterPro" id="IPR055342">
    <property type="entry name" value="MreC_beta-barrel_core"/>
</dbReference>
<organism evidence="7 8">
    <name type="scientific">Hoylesella marshii DSM 16973 = JCM 13450</name>
    <dbReference type="NCBI Taxonomy" id="862515"/>
    <lineage>
        <taxon>Bacteria</taxon>
        <taxon>Pseudomonadati</taxon>
        <taxon>Bacteroidota</taxon>
        <taxon>Bacteroidia</taxon>
        <taxon>Bacteroidales</taxon>
        <taxon>Prevotellaceae</taxon>
        <taxon>Hoylesella</taxon>
    </lineage>
</organism>
<dbReference type="InterPro" id="IPR042175">
    <property type="entry name" value="Cell/Rod_MreC_2"/>
</dbReference>
<name>E0NRC0_9BACT</name>
<feature type="transmembrane region" description="Helical" evidence="5">
    <location>
        <begin position="12"/>
        <end position="31"/>
    </location>
</feature>
<evidence type="ECO:0000256" key="2">
    <source>
        <dbReference type="ARBA" id="ARBA00013855"/>
    </source>
</evidence>
<proteinExistence type="inferred from homology"/>
<dbReference type="PANTHER" id="PTHR34138:SF1">
    <property type="entry name" value="CELL SHAPE-DETERMINING PROTEIN MREC"/>
    <property type="match status" value="1"/>
</dbReference>
<dbReference type="RefSeq" id="WP_006948511.1">
    <property type="nucleotide sequence ID" value="NZ_GL397214.1"/>
</dbReference>
<dbReference type="eggNOG" id="COG1792">
    <property type="taxonomic scope" value="Bacteria"/>
</dbReference>
<feature type="domain" description="Rod shape-determining protein MreC beta-barrel core" evidence="6">
    <location>
        <begin position="116"/>
        <end position="263"/>
    </location>
</feature>
<evidence type="ECO:0000313" key="8">
    <source>
        <dbReference type="Proteomes" id="UP000004394"/>
    </source>
</evidence>